<reference evidence="1 2" key="1">
    <citation type="journal article" date="2016" name="Nat. Commun.">
        <title>Thousands of microbial genomes shed light on interconnected biogeochemical processes in an aquifer system.</title>
        <authorList>
            <person name="Anantharaman K."/>
            <person name="Brown C.T."/>
            <person name="Hug L.A."/>
            <person name="Sharon I."/>
            <person name="Castelle C.J."/>
            <person name="Probst A.J."/>
            <person name="Thomas B.C."/>
            <person name="Singh A."/>
            <person name="Wilkins M.J."/>
            <person name="Karaoz U."/>
            <person name="Brodie E.L."/>
            <person name="Williams K.H."/>
            <person name="Hubbard S.S."/>
            <person name="Banfield J.F."/>
        </authorList>
    </citation>
    <scope>NUCLEOTIDE SEQUENCE [LARGE SCALE GENOMIC DNA]</scope>
</reference>
<accession>A0A1F7UWP9</accession>
<organism evidence="1 2">
    <name type="scientific">Candidatus Uhrbacteria bacterium RIFCSPLOWO2_01_FULL_47_25</name>
    <dbReference type="NCBI Taxonomy" id="1802402"/>
    <lineage>
        <taxon>Bacteria</taxon>
        <taxon>Candidatus Uhriibacteriota</taxon>
    </lineage>
</organism>
<gene>
    <name evidence="1" type="ORF">A2936_04005</name>
</gene>
<name>A0A1F7UWP9_9BACT</name>
<protein>
    <recommendedName>
        <fullName evidence="3">Phosphoglycerate mutase</fullName>
    </recommendedName>
</protein>
<evidence type="ECO:0008006" key="3">
    <source>
        <dbReference type="Google" id="ProtNLM"/>
    </source>
</evidence>
<sequence length="218" mass="24415">MILKNERLVSEVWGQFCKDPRLALIAIRHANKADSTPRGGLSSRGEDQVFRMMLATQVVIQDLTMKRLFKFLAANTRRNITTLVRLVPFFRDPERCISTPPSLDIPYLGPHDKDVETCARLATKLGITSNEAFALDWKKYGVKRLGETPEANHARIREGLKTALDREPNGVIVYCGNSPPMNAALGIPGVMAELEALFFSHKDGQFQLLDHVAPKFLD</sequence>
<proteinExistence type="predicted"/>
<evidence type="ECO:0000313" key="2">
    <source>
        <dbReference type="Proteomes" id="UP000176846"/>
    </source>
</evidence>
<dbReference type="EMBL" id="MGEK01000011">
    <property type="protein sequence ID" value="OGL82722.1"/>
    <property type="molecule type" value="Genomic_DNA"/>
</dbReference>
<dbReference type="AlphaFoldDB" id="A0A1F7UWP9"/>
<dbReference type="Proteomes" id="UP000176846">
    <property type="component" value="Unassembled WGS sequence"/>
</dbReference>
<comment type="caution">
    <text evidence="1">The sequence shown here is derived from an EMBL/GenBank/DDBJ whole genome shotgun (WGS) entry which is preliminary data.</text>
</comment>
<evidence type="ECO:0000313" key="1">
    <source>
        <dbReference type="EMBL" id="OGL82722.1"/>
    </source>
</evidence>